<sequence length="161" mass="17926">MYRVLGGQSVGSVGGRPASGPALFMRSPVRDRYRVAIGPSFFLTSPSAGRTCERVRFFARAAALALASGTRTAPPRLLQKKIRRRHQNPAAPCGWLPSFVSMPVSFSFSFLKNFFDLCGFHLVPPLRKLFFFPPGCLLSSRVHAYIVARQSFLFFSCVHLR</sequence>
<accession>A0A0B5J8N9</accession>
<protein>
    <submittedName>
        <fullName evidence="1">Uncharacterized protein</fullName>
    </submittedName>
</protein>
<name>A0A0B5J8N9_9VIRU</name>
<dbReference type="RefSeq" id="YP_009120535.1">
    <property type="nucleotide sequence ID" value="NC_026440.1"/>
</dbReference>
<evidence type="ECO:0000313" key="2">
    <source>
        <dbReference type="Proteomes" id="UP000202511"/>
    </source>
</evidence>
<dbReference type="EMBL" id="KP136319">
    <property type="protein sequence ID" value="AJF98300.1"/>
    <property type="molecule type" value="Genomic_DNA"/>
</dbReference>
<proteinExistence type="predicted"/>
<dbReference type="KEGG" id="vg:23463217"/>
<dbReference type="Proteomes" id="UP000202511">
    <property type="component" value="Segment"/>
</dbReference>
<organism evidence="1 2">
    <name type="scientific">Pandoravirus inopinatum</name>
    <dbReference type="NCBI Taxonomy" id="1605721"/>
    <lineage>
        <taxon>Viruses</taxon>
        <taxon>Pandoravirus</taxon>
    </lineage>
</organism>
<reference evidence="1 2" key="1">
    <citation type="journal article" date="2015" name="Parasitol. Res.">
        <title>Viruses in close associations with free-living amoebae.</title>
        <authorList>
            <person name="Scheid P."/>
        </authorList>
    </citation>
    <scope>NUCLEOTIDE SEQUENCE [LARGE SCALE GENOMIC DNA]</scope>
    <source>
        <strain evidence="1">KlaHel</strain>
    </source>
</reference>
<evidence type="ECO:0000313" key="1">
    <source>
        <dbReference type="EMBL" id="AJF98300.1"/>
    </source>
</evidence>
<dbReference type="GeneID" id="23463217"/>